<dbReference type="InterPro" id="IPR002172">
    <property type="entry name" value="LDrepeatLR_classA_rpt"/>
</dbReference>
<dbReference type="Pfam" id="PF00057">
    <property type="entry name" value="Ldl_recept_a"/>
    <property type="match status" value="1"/>
</dbReference>
<name>A0A8S3Q8N9_MYTED</name>
<evidence type="ECO:0000256" key="2">
    <source>
        <dbReference type="ARBA" id="ARBA00022692"/>
    </source>
</evidence>
<comment type="caution">
    <text evidence="10">The sequence shown here is derived from an EMBL/GenBank/DDBJ whole genome shotgun (WGS) entry which is preliminary data.</text>
</comment>
<organism evidence="10 11">
    <name type="scientific">Mytilus edulis</name>
    <name type="common">Blue mussel</name>
    <dbReference type="NCBI Taxonomy" id="6550"/>
    <lineage>
        <taxon>Eukaryota</taxon>
        <taxon>Metazoa</taxon>
        <taxon>Spiralia</taxon>
        <taxon>Lophotrochozoa</taxon>
        <taxon>Mollusca</taxon>
        <taxon>Bivalvia</taxon>
        <taxon>Autobranchia</taxon>
        <taxon>Pteriomorphia</taxon>
        <taxon>Mytilida</taxon>
        <taxon>Mytiloidea</taxon>
        <taxon>Mytilidae</taxon>
        <taxon>Mytilinae</taxon>
        <taxon>Mytilus</taxon>
    </lineage>
</organism>
<keyword evidence="2 8" id="KW-0812">Transmembrane</keyword>
<keyword evidence="11" id="KW-1185">Reference proteome</keyword>
<feature type="chain" id="PRO_5035786275" evidence="9">
    <location>
        <begin position="21"/>
        <end position="383"/>
    </location>
</feature>
<dbReference type="SUPFAM" id="SSF57424">
    <property type="entry name" value="LDL receptor-like module"/>
    <property type="match status" value="1"/>
</dbReference>
<evidence type="ECO:0000256" key="4">
    <source>
        <dbReference type="ARBA" id="ARBA00022989"/>
    </source>
</evidence>
<comment type="caution">
    <text evidence="7">Lacks conserved residue(s) required for the propagation of feature annotation.</text>
</comment>
<feature type="transmembrane region" description="Helical" evidence="8">
    <location>
        <begin position="320"/>
        <end position="339"/>
    </location>
</feature>
<dbReference type="Gene3D" id="4.10.400.10">
    <property type="entry name" value="Low-density Lipoprotein Receptor"/>
    <property type="match status" value="2"/>
</dbReference>
<gene>
    <name evidence="10" type="ORF">MEDL_7548</name>
</gene>
<keyword evidence="5 8" id="KW-0472">Membrane</keyword>
<dbReference type="PROSITE" id="PS50068">
    <property type="entry name" value="LDLRA_2"/>
    <property type="match status" value="1"/>
</dbReference>
<feature type="disulfide bond" evidence="7">
    <location>
        <begin position="162"/>
        <end position="180"/>
    </location>
</feature>
<keyword evidence="9" id="KW-0732">Signal</keyword>
<evidence type="ECO:0000256" key="9">
    <source>
        <dbReference type="SAM" id="SignalP"/>
    </source>
</evidence>
<dbReference type="PRINTS" id="PR00261">
    <property type="entry name" value="LDLRECEPTOR"/>
</dbReference>
<evidence type="ECO:0000313" key="11">
    <source>
        <dbReference type="Proteomes" id="UP000683360"/>
    </source>
</evidence>
<evidence type="ECO:0000256" key="3">
    <source>
        <dbReference type="ARBA" id="ARBA00022737"/>
    </source>
</evidence>
<reference evidence="10" key="1">
    <citation type="submission" date="2021-03" db="EMBL/GenBank/DDBJ databases">
        <authorList>
            <person name="Bekaert M."/>
        </authorList>
    </citation>
    <scope>NUCLEOTIDE SEQUENCE</scope>
</reference>
<dbReference type="PANTHER" id="PTHR24270">
    <property type="entry name" value="LOW-DENSITY LIPOPROTEIN RECEPTOR-RELATED"/>
    <property type="match status" value="1"/>
</dbReference>
<dbReference type="InterPro" id="IPR050685">
    <property type="entry name" value="LDLR"/>
</dbReference>
<dbReference type="EMBL" id="CAJPWZ010000382">
    <property type="protein sequence ID" value="CAG2192375.1"/>
    <property type="molecule type" value="Genomic_DNA"/>
</dbReference>
<comment type="subcellular location">
    <subcellularLocation>
        <location evidence="1">Membrane</location>
        <topology evidence="1">Single-pass membrane protein</topology>
    </subcellularLocation>
</comment>
<evidence type="ECO:0000256" key="7">
    <source>
        <dbReference type="PROSITE-ProRule" id="PRU00124"/>
    </source>
</evidence>
<accession>A0A8S3Q8N9</accession>
<dbReference type="GO" id="GO:0005886">
    <property type="term" value="C:plasma membrane"/>
    <property type="evidence" value="ECO:0007669"/>
    <property type="project" value="TreeGrafter"/>
</dbReference>
<proteinExistence type="predicted"/>
<dbReference type="OrthoDB" id="2019384at2759"/>
<evidence type="ECO:0000256" key="8">
    <source>
        <dbReference type="SAM" id="Phobius"/>
    </source>
</evidence>
<dbReference type="AlphaFoldDB" id="A0A8S3Q8N9"/>
<evidence type="ECO:0000313" key="10">
    <source>
        <dbReference type="EMBL" id="CAG2192375.1"/>
    </source>
</evidence>
<keyword evidence="6 7" id="KW-1015">Disulfide bond</keyword>
<evidence type="ECO:0000256" key="1">
    <source>
        <dbReference type="ARBA" id="ARBA00004167"/>
    </source>
</evidence>
<dbReference type="GO" id="GO:0016192">
    <property type="term" value="P:vesicle-mediated transport"/>
    <property type="evidence" value="ECO:0007669"/>
    <property type="project" value="UniProtKB-ARBA"/>
</dbReference>
<dbReference type="CDD" id="cd00112">
    <property type="entry name" value="LDLa"/>
    <property type="match status" value="2"/>
</dbReference>
<dbReference type="Proteomes" id="UP000683360">
    <property type="component" value="Unassembled WGS sequence"/>
</dbReference>
<feature type="disulfide bond" evidence="7">
    <location>
        <begin position="155"/>
        <end position="167"/>
    </location>
</feature>
<protein>
    <submittedName>
        <fullName evidence="10">LRP2</fullName>
    </submittedName>
</protein>
<keyword evidence="3" id="KW-0677">Repeat</keyword>
<keyword evidence="4 8" id="KW-1133">Transmembrane helix</keyword>
<dbReference type="SMART" id="SM00192">
    <property type="entry name" value="LDLa"/>
    <property type="match status" value="2"/>
</dbReference>
<evidence type="ECO:0000256" key="5">
    <source>
        <dbReference type="ARBA" id="ARBA00023136"/>
    </source>
</evidence>
<evidence type="ECO:0000256" key="6">
    <source>
        <dbReference type="ARBA" id="ARBA00023157"/>
    </source>
</evidence>
<dbReference type="InterPro" id="IPR036055">
    <property type="entry name" value="LDL_receptor-like_sf"/>
</dbReference>
<feature type="signal peptide" evidence="9">
    <location>
        <begin position="1"/>
        <end position="20"/>
    </location>
</feature>
<sequence>MINSFSFVVFVVIFIDGVLNFDNRGILKSCNDQEFIDKGKFVITFTSATFDHASTIFTHQFSSSCKMFITYPGLRLRATIVYKPTKRGCQHGYLSVGNDKYRPDRASLTSYQFCDHTESIEIVSRSNVLWVMIKRRFDQIVEGHIEIQSSKPAFCHSSQFECSPVQCIPMTSVCDNVKDCDNGRDEYCDSDDSDRCFLCGDGTCISPTLPRYHYNWGQPFWYICDGVSHCKDGSDEQEGKHSFKFIKGQRKPKTMFQKVFMYRCKEPWSLGSDLHSCSTEFPGQSFFTWDKHKCAKEKHCFPADNCLHNSVLHRIDSTSIVIVVCAFFVVFVFAICFIVKSGKKRKRRKQQSVRISSGCQIYRDNTSDNITTRLQSAEDEQQT</sequence>